<dbReference type="RefSeq" id="XP_022284414.1">
    <property type="nucleotide sequence ID" value="XM_022428993.1"/>
</dbReference>
<accession>A0A179FP86</accession>
<name>A0A179FP86_METCM</name>
<dbReference type="GeneID" id="28857857"/>
<protein>
    <submittedName>
        <fullName evidence="1">Uncharacterized protein</fullName>
    </submittedName>
</protein>
<evidence type="ECO:0000313" key="1">
    <source>
        <dbReference type="EMBL" id="OAQ67050.2"/>
    </source>
</evidence>
<gene>
    <name evidence="1" type="ORF">VFPPC_16110</name>
</gene>
<dbReference type="Proteomes" id="UP000078397">
    <property type="component" value="Unassembled WGS sequence"/>
</dbReference>
<dbReference type="KEGG" id="pchm:VFPPC_16110"/>
<sequence length="70" mass="7564">MPPGVEAKQHECVIDITTVHSGLQDNDLSRRRILALHVHSALLAVDCQAVDSNVAEAFYGLLMTDHLLGG</sequence>
<proteinExistence type="predicted"/>
<organism evidence="1 2">
    <name type="scientific">Pochonia chlamydosporia 170</name>
    <dbReference type="NCBI Taxonomy" id="1380566"/>
    <lineage>
        <taxon>Eukaryota</taxon>
        <taxon>Fungi</taxon>
        <taxon>Dikarya</taxon>
        <taxon>Ascomycota</taxon>
        <taxon>Pezizomycotina</taxon>
        <taxon>Sordariomycetes</taxon>
        <taxon>Hypocreomycetidae</taxon>
        <taxon>Hypocreales</taxon>
        <taxon>Clavicipitaceae</taxon>
        <taxon>Pochonia</taxon>
    </lineage>
</organism>
<reference evidence="1 2" key="1">
    <citation type="journal article" date="2016" name="PLoS Pathog.">
        <title>Biosynthesis of antibiotic leucinostatins in bio-control fungus Purpureocillium lilacinum and their inhibition on phytophthora revealed by genome mining.</title>
        <authorList>
            <person name="Wang G."/>
            <person name="Liu Z."/>
            <person name="Lin R."/>
            <person name="Li E."/>
            <person name="Mao Z."/>
            <person name="Ling J."/>
            <person name="Yang Y."/>
            <person name="Yin W.B."/>
            <person name="Xie B."/>
        </authorList>
    </citation>
    <scope>NUCLEOTIDE SEQUENCE [LARGE SCALE GENOMIC DNA]</scope>
    <source>
        <strain evidence="1">170</strain>
    </source>
</reference>
<comment type="caution">
    <text evidence="1">The sequence shown here is derived from an EMBL/GenBank/DDBJ whole genome shotgun (WGS) entry which is preliminary data.</text>
</comment>
<keyword evidence="2" id="KW-1185">Reference proteome</keyword>
<dbReference type="AlphaFoldDB" id="A0A179FP86"/>
<evidence type="ECO:0000313" key="2">
    <source>
        <dbReference type="Proteomes" id="UP000078397"/>
    </source>
</evidence>
<dbReference type="EMBL" id="LSBJ02000004">
    <property type="protein sequence ID" value="OAQ67050.2"/>
    <property type="molecule type" value="Genomic_DNA"/>
</dbReference>